<dbReference type="OrthoDB" id="249783at2759"/>
<protein>
    <submittedName>
        <fullName evidence="2">Uncharacterized protein</fullName>
    </submittedName>
</protein>
<feature type="region of interest" description="Disordered" evidence="1">
    <location>
        <begin position="865"/>
        <end position="884"/>
    </location>
</feature>
<feature type="compositionally biased region" description="Low complexity" evidence="1">
    <location>
        <begin position="865"/>
        <end position="878"/>
    </location>
</feature>
<proteinExistence type="predicted"/>
<comment type="caution">
    <text evidence="2">The sequence shown here is derived from an EMBL/GenBank/DDBJ whole genome shotgun (WGS) entry which is preliminary data.</text>
</comment>
<evidence type="ECO:0000313" key="3">
    <source>
        <dbReference type="Proteomes" id="UP000284403"/>
    </source>
</evidence>
<keyword evidence="3" id="KW-1185">Reference proteome</keyword>
<gene>
    <name evidence="2" type="ORF">Tco025E_03927</name>
</gene>
<feature type="compositionally biased region" description="Low complexity" evidence="1">
    <location>
        <begin position="58"/>
        <end position="72"/>
    </location>
</feature>
<evidence type="ECO:0000256" key="1">
    <source>
        <dbReference type="SAM" id="MobiDB-lite"/>
    </source>
</evidence>
<accession>A0A422PRA4</accession>
<name>A0A422PRA4_9TRYP</name>
<organism evidence="2 3">
    <name type="scientific">Trypanosoma conorhini</name>
    <dbReference type="NCBI Taxonomy" id="83891"/>
    <lineage>
        <taxon>Eukaryota</taxon>
        <taxon>Discoba</taxon>
        <taxon>Euglenozoa</taxon>
        <taxon>Kinetoplastea</taxon>
        <taxon>Metakinetoplastina</taxon>
        <taxon>Trypanosomatida</taxon>
        <taxon>Trypanosomatidae</taxon>
        <taxon>Trypanosoma</taxon>
    </lineage>
</organism>
<dbReference type="RefSeq" id="XP_029229062.1">
    <property type="nucleotide sequence ID" value="XM_029370843.1"/>
</dbReference>
<feature type="compositionally biased region" description="Acidic residues" evidence="1">
    <location>
        <begin position="772"/>
        <end position="784"/>
    </location>
</feature>
<dbReference type="Proteomes" id="UP000284403">
    <property type="component" value="Unassembled WGS sequence"/>
</dbReference>
<feature type="region of interest" description="Disordered" evidence="1">
    <location>
        <begin position="45"/>
        <end position="76"/>
    </location>
</feature>
<reference evidence="2 3" key="1">
    <citation type="journal article" date="2018" name="BMC Genomics">
        <title>Genomic comparison of Trypanosoma conorhini and Trypanosoma rangeli to Trypanosoma cruzi strains of high and low virulence.</title>
        <authorList>
            <person name="Bradwell K.R."/>
            <person name="Koparde V.N."/>
            <person name="Matveyev A.V."/>
            <person name="Serrano M.G."/>
            <person name="Alves J.M."/>
            <person name="Parikh H."/>
            <person name="Huang B."/>
            <person name="Lee V."/>
            <person name="Espinosa-Alvarez O."/>
            <person name="Ortiz P.A."/>
            <person name="Costa-Martins A.G."/>
            <person name="Teixeira M.M."/>
            <person name="Buck G.A."/>
        </authorList>
    </citation>
    <scope>NUCLEOTIDE SEQUENCE [LARGE SCALE GENOMIC DNA]</scope>
    <source>
        <strain evidence="2 3">025E</strain>
    </source>
</reference>
<feature type="region of interest" description="Disordered" evidence="1">
    <location>
        <begin position="950"/>
        <end position="981"/>
    </location>
</feature>
<dbReference type="AlphaFoldDB" id="A0A422PRA4"/>
<evidence type="ECO:0000313" key="2">
    <source>
        <dbReference type="EMBL" id="RNF20037.1"/>
    </source>
</evidence>
<feature type="compositionally biased region" description="Polar residues" evidence="1">
    <location>
        <begin position="792"/>
        <end position="802"/>
    </location>
</feature>
<feature type="region of interest" description="Disordered" evidence="1">
    <location>
        <begin position="714"/>
        <end position="739"/>
    </location>
</feature>
<sequence>MHGNTADGAAGAWTRTADLLAEERSSLRFILDTLHFTFDHHRHAARSLGSSSHKDNNSRSSSSGHSHGFIRGSSGGGSAIASEAEVVELLGMLPEVLRSAVAPAMLHRKEQQRQSMTVAGVARPPPLSRHTTLYRLLFTPLLFSSSSSSRCGGECAVLECLGRALMGGGGTSRVETPGMPPEDSPQDSISATRETTWFAGTVTLAALHALGDVVQLCLHDTAEERRVGGEPSTPLDCRRAAPSSREEAVASQTAVLRDALGHALCQTGLFDYLWRSLLYQPVVHAQRVAMARVLCDVSHAGLLLLPDAIARARQVTSPAVWGQRVAECILSDPSAPVKEFLAAMLYAGLQSALVGGGRHAEDGDGRVYWRRWVTNPSLRSLLGVVATGASFAVLQPVLGSLILVLEHERWEDAARQCPPGRCAPKHVDAAAVAEVCATLLLRLFTGPAAVNSRRWDEDCKQQLRRYRLTVRGVVRLLRLALRSVDRLLDGAGATRPPSGGDDAEREASVLLRTCVEKQLLAAVMTGLATPSAGSRACAFATRSMRAEMVRLVRDLLERASPPLFFLTCRLVPYLPTLLQIIVDAAKQLGGGEGCDDDEDGRDELPSCQPQAEVLCSAGIETVSLLGVMMWHAPLVRERFLDVLDALHCTSEQREVLFDVMEALARSLPPQAVRGLLIVDAMGTVVNDVSQLRGEEQLQPQLDVLARLLRRQQQPLSRQSRTADRLMPEGRWASVQRQRQGLGPQHGHACRVFVWFVLHHLRGSARRRALADDAEEAEAEAEAEDAAGGVSVSPIQPSTSDSTVGHRVGEFIADLQKSPRCGGDSVLLKPRRAPAVGREGPQRDGEEDTEESGSHDDGASDTVRLQRVSGSQSSGLSRQQPRRAMEGHRHMFSASVGGNAMDPLEHVRQRQLESIAAEKTAYRAALGLFASLASRYYRRLLTPRAALEYLHRQQHSGVPPRRRMRPPTSTPPSRSPRVSNSNTALRLWTPRDVCQEDLFYFSLPLSAITEQAIAELVERCKRHRQVLHRTLQTVPQASRGRRWFLHDAATSIMGRLIALFQVLAQHIQREGEKAVQEALAQMPPLPQDEGDDEDFISNVARRWARRDATPWELHGGSLLEATKFIVRCFPRPTKPGVEKATNSPFQLGMEQTQKEVWGSDEC</sequence>
<dbReference type="GeneID" id="40317538"/>
<feature type="region of interest" description="Disordered" evidence="1">
    <location>
        <begin position="772"/>
        <end position="860"/>
    </location>
</feature>
<dbReference type="EMBL" id="MKKU01000189">
    <property type="protein sequence ID" value="RNF20037.1"/>
    <property type="molecule type" value="Genomic_DNA"/>
</dbReference>